<protein>
    <submittedName>
        <fullName evidence="2">Uncharacterized protein</fullName>
    </submittedName>
</protein>
<gene>
    <name evidence="2" type="ORF">ACJ72_04431</name>
</gene>
<dbReference type="OrthoDB" id="10264507at2759"/>
<dbReference type="Proteomes" id="UP000091918">
    <property type="component" value="Unassembled WGS sequence"/>
</dbReference>
<name>A0A1B7NWS2_9EURO</name>
<sequence>MSDIFCCSSISPFRPKILDHEAKFTAFMRWAKLHKSLVVRDNEAAAIVNRAPYAVQVVKQVNYGPLEWIRYFVPVENGSGFSEKDENDLVTSNFEN</sequence>
<dbReference type="EMBL" id="LGUA01000520">
    <property type="protein sequence ID" value="OAX81229.1"/>
    <property type="molecule type" value="Genomic_DNA"/>
</dbReference>
<evidence type="ECO:0000313" key="3">
    <source>
        <dbReference type="Proteomes" id="UP000091918"/>
    </source>
</evidence>
<feature type="region of interest" description="Disordered" evidence="1">
    <location>
        <begin position="77"/>
        <end position="96"/>
    </location>
</feature>
<keyword evidence="3" id="KW-1185">Reference proteome</keyword>
<accession>A0A1B7NWS2</accession>
<organism evidence="2 3">
    <name type="scientific">Emergomyces africanus</name>
    <dbReference type="NCBI Taxonomy" id="1955775"/>
    <lineage>
        <taxon>Eukaryota</taxon>
        <taxon>Fungi</taxon>
        <taxon>Dikarya</taxon>
        <taxon>Ascomycota</taxon>
        <taxon>Pezizomycotina</taxon>
        <taxon>Eurotiomycetes</taxon>
        <taxon>Eurotiomycetidae</taxon>
        <taxon>Onygenales</taxon>
        <taxon>Ajellomycetaceae</taxon>
        <taxon>Emergomyces</taxon>
    </lineage>
</organism>
<proteinExistence type="predicted"/>
<dbReference type="STRING" id="1658172.A0A1B7NWS2"/>
<evidence type="ECO:0000256" key="1">
    <source>
        <dbReference type="SAM" id="MobiDB-lite"/>
    </source>
</evidence>
<comment type="caution">
    <text evidence="2">The sequence shown here is derived from an EMBL/GenBank/DDBJ whole genome shotgun (WGS) entry which is preliminary data.</text>
</comment>
<reference evidence="2 3" key="1">
    <citation type="submission" date="2015-07" db="EMBL/GenBank/DDBJ databases">
        <title>Emmonsia species relationships and genome sequence.</title>
        <authorList>
            <person name="Cuomo C.A."/>
            <person name="Schwartz I.S."/>
            <person name="Kenyon C."/>
            <person name="de Hoog G.S."/>
            <person name="Govender N.P."/>
            <person name="Botha A."/>
            <person name="Moreno L."/>
            <person name="de Vries M."/>
            <person name="Munoz J.F."/>
            <person name="Stielow J.B."/>
        </authorList>
    </citation>
    <scope>NUCLEOTIDE SEQUENCE [LARGE SCALE GENOMIC DNA]</scope>
    <source>
        <strain evidence="2 3">CBS 136260</strain>
    </source>
</reference>
<dbReference type="AlphaFoldDB" id="A0A1B7NWS2"/>
<evidence type="ECO:0000313" key="2">
    <source>
        <dbReference type="EMBL" id="OAX81229.1"/>
    </source>
</evidence>